<gene>
    <name evidence="3" type="ORF">IM676_03340</name>
</gene>
<dbReference type="Pfam" id="PF20429">
    <property type="entry name" value="Tab2-like_C"/>
    <property type="match status" value="1"/>
</dbReference>
<dbReference type="PANTHER" id="PTHR34556">
    <property type="match status" value="1"/>
</dbReference>
<dbReference type="Pfam" id="PF06485">
    <property type="entry name" value="Tab2-like_N"/>
    <property type="match status" value="1"/>
</dbReference>
<dbReference type="InterPro" id="IPR046760">
    <property type="entry name" value="Tab2-like_N"/>
</dbReference>
<organism evidence="3 4">
    <name type="scientific">Anabaenopsis elenkinii CCIBt3563</name>
    <dbReference type="NCBI Taxonomy" id="2779889"/>
    <lineage>
        <taxon>Bacteria</taxon>
        <taxon>Bacillati</taxon>
        <taxon>Cyanobacteriota</taxon>
        <taxon>Cyanophyceae</taxon>
        <taxon>Nostocales</taxon>
        <taxon>Nodulariaceae</taxon>
        <taxon>Anabaenopsis</taxon>
    </lineage>
</organism>
<feature type="domain" description="RNA-binding protein Tab2/Atab2 C-terminal" evidence="2">
    <location>
        <begin position="107"/>
        <end position="261"/>
    </location>
</feature>
<protein>
    <submittedName>
        <fullName evidence="3">Tab2/Atab2 family RNA-binding protein</fullName>
    </submittedName>
</protein>
<dbReference type="Proteomes" id="UP000593846">
    <property type="component" value="Chromosome"/>
</dbReference>
<dbReference type="InterPro" id="IPR046761">
    <property type="entry name" value="Tab2-like_C"/>
</dbReference>
<evidence type="ECO:0000313" key="4">
    <source>
        <dbReference type="Proteomes" id="UP000593846"/>
    </source>
</evidence>
<sequence length="270" mass="30274">MMKTWQLDFYRSPVQDTSGQTLWELLICDPTHTFEYTATCPQSGANAHWLATQIQLAASNNLPDIIQVFRPQTLSLIQAAAQNLNIRLEPIRHTLALKRWLQAKQYPLVLDQPPPIPLPENLWGEGWRFATLPAGELVDVFAERPIPILSIPEFLQPINWGLPSTVPIPGVVIYGGRKSMALARWLEAAQPAALNYIPGEPHGLILEAGLVDRWILATFTDADVVAAAKTYQQRQQQSRGLHFLLVQPDDSGMTYSGFWLLCLDVVSKYI</sequence>
<dbReference type="EMBL" id="CP063311">
    <property type="protein sequence ID" value="QOV24554.1"/>
    <property type="molecule type" value="Genomic_DNA"/>
</dbReference>
<keyword evidence="4" id="KW-1185">Reference proteome</keyword>
<proteinExistence type="predicted"/>
<evidence type="ECO:0000313" key="3">
    <source>
        <dbReference type="EMBL" id="QOV24554.1"/>
    </source>
</evidence>
<reference evidence="4" key="1">
    <citation type="submission" date="2020-10" db="EMBL/GenBank/DDBJ databases">
        <title>Genome-based taxonomic classification of the species Anabaenopsis elenkinii.</title>
        <authorList>
            <person name="Delbaje E."/>
            <person name="Andreote A.P.D."/>
            <person name="Pellegrinetti T.A."/>
            <person name="Cruz R.B."/>
            <person name="Branco L.H.Z."/>
            <person name="Fiore M.F."/>
        </authorList>
    </citation>
    <scope>NUCLEOTIDE SEQUENCE [LARGE SCALE GENOMIC DNA]</scope>
    <source>
        <strain evidence="4">CCIBt3563</strain>
    </source>
</reference>
<evidence type="ECO:0000259" key="2">
    <source>
        <dbReference type="Pfam" id="PF20429"/>
    </source>
</evidence>
<dbReference type="AlphaFoldDB" id="A0A7S6U6W2"/>
<evidence type="ECO:0000259" key="1">
    <source>
        <dbReference type="Pfam" id="PF06485"/>
    </source>
</evidence>
<dbReference type="PANTHER" id="PTHR34556:SF2">
    <property type="entry name" value="PROTEIN TAB2 HOMOLOG, CHLOROPLASTIC"/>
    <property type="match status" value="1"/>
</dbReference>
<name>A0A7S6U6W2_9CYAN</name>
<accession>A0A7S6U6W2</accession>
<dbReference type="GO" id="GO:0003723">
    <property type="term" value="F:RNA binding"/>
    <property type="evidence" value="ECO:0007669"/>
    <property type="project" value="InterPro"/>
</dbReference>
<feature type="domain" description="RNA-binding protein Tab2-like N-terminal" evidence="1">
    <location>
        <begin position="4"/>
        <end position="104"/>
    </location>
</feature>
<dbReference type="KEGG" id="aee:IM676_03340"/>
<dbReference type="InterPro" id="IPR009472">
    <property type="entry name" value="Tab2-like"/>
</dbReference>